<dbReference type="Proteomes" id="UP000031668">
    <property type="component" value="Unassembled WGS sequence"/>
</dbReference>
<name>A0A0C2N035_THEKT</name>
<protein>
    <submittedName>
        <fullName evidence="1">General transcription factor II-I repeat domain-containing protein 2</fullName>
    </submittedName>
</protein>
<comment type="caution">
    <text evidence="1">The sequence shown here is derived from an EMBL/GenBank/DDBJ whole genome shotgun (WGS) entry which is preliminary data.</text>
</comment>
<dbReference type="PANTHER" id="PTHR45913:SF9">
    <property type="entry name" value="GENERAL TRANSCRIPTION FACTOR II-I REPEAT DOMAIN-CONTAINING PROTEIN 2-LIKE-RELATED"/>
    <property type="match status" value="1"/>
</dbReference>
<evidence type="ECO:0000313" key="2">
    <source>
        <dbReference type="Proteomes" id="UP000031668"/>
    </source>
</evidence>
<dbReference type="EMBL" id="JWZT01001054">
    <property type="protein sequence ID" value="KII72981.1"/>
    <property type="molecule type" value="Genomic_DNA"/>
</dbReference>
<gene>
    <name evidence="1" type="ORF">RF11_13421</name>
</gene>
<sequence>MLDIADQVCPEQKKFKKSACRETVACRIEAIDEDLNLQPKRLVPSFQLFSMALYDSHDINDSTKRIDVNGIDETHNYREDMFQCMKYALHLIELTWQKMARITTDGSLFLRGNKVNVQKRLIDSVGAVDSNKEFILFICIIHTEVLYKGSAPKKRVMDPLLKIVNSIRARGLNHREFIRHLEDNGSDSRDVL</sequence>
<accession>A0A0C2N035</accession>
<dbReference type="PANTHER" id="PTHR45913">
    <property type="entry name" value="EPM2A-INTERACTING PROTEIN 1"/>
    <property type="match status" value="1"/>
</dbReference>
<organism evidence="1 2">
    <name type="scientific">Thelohanellus kitauei</name>
    <name type="common">Myxosporean</name>
    <dbReference type="NCBI Taxonomy" id="669202"/>
    <lineage>
        <taxon>Eukaryota</taxon>
        <taxon>Metazoa</taxon>
        <taxon>Cnidaria</taxon>
        <taxon>Myxozoa</taxon>
        <taxon>Myxosporea</taxon>
        <taxon>Bivalvulida</taxon>
        <taxon>Platysporina</taxon>
        <taxon>Myxobolidae</taxon>
        <taxon>Thelohanellus</taxon>
    </lineage>
</organism>
<evidence type="ECO:0000313" key="1">
    <source>
        <dbReference type="EMBL" id="KII72981.1"/>
    </source>
</evidence>
<reference evidence="1 2" key="1">
    <citation type="journal article" date="2014" name="Genome Biol. Evol.">
        <title>The genome of the myxosporean Thelohanellus kitauei shows adaptations to nutrient acquisition within its fish host.</title>
        <authorList>
            <person name="Yang Y."/>
            <person name="Xiong J."/>
            <person name="Zhou Z."/>
            <person name="Huo F."/>
            <person name="Miao W."/>
            <person name="Ran C."/>
            <person name="Liu Y."/>
            <person name="Zhang J."/>
            <person name="Feng J."/>
            <person name="Wang M."/>
            <person name="Wang M."/>
            <person name="Wang L."/>
            <person name="Yao B."/>
        </authorList>
    </citation>
    <scope>NUCLEOTIDE SEQUENCE [LARGE SCALE GENOMIC DNA]</scope>
    <source>
        <strain evidence="1">Wuqing</strain>
    </source>
</reference>
<keyword evidence="2" id="KW-1185">Reference proteome</keyword>
<dbReference type="AlphaFoldDB" id="A0A0C2N035"/>
<dbReference type="OrthoDB" id="10061052at2759"/>
<proteinExistence type="predicted"/>